<dbReference type="AlphaFoldDB" id="A0A811VG51"/>
<accession>A0A811VG51</accession>
<evidence type="ECO:0000313" key="2">
    <source>
        <dbReference type="Proteomes" id="UP000606786"/>
    </source>
</evidence>
<comment type="caution">
    <text evidence="1">The sequence shown here is derived from an EMBL/GenBank/DDBJ whole genome shotgun (WGS) entry which is preliminary data.</text>
</comment>
<proteinExistence type="predicted"/>
<dbReference type="EMBL" id="CAJHJT010000056">
    <property type="protein sequence ID" value="CAD7013229.1"/>
    <property type="molecule type" value="Genomic_DNA"/>
</dbReference>
<sequence>MLNYITSAVAYPWQANHEGYDASLDPVIWSRAFVKDNIRRTRQFPAFPPSTGENDDIQLNNRFYEFKNVLSILIALLAVFYVTKRIGGKIILARVVQQACDLNILGTVQLSGLS</sequence>
<protein>
    <submittedName>
        <fullName evidence="1">(Mediterranean fruit fly) hypothetical protein</fullName>
    </submittedName>
</protein>
<evidence type="ECO:0000313" key="1">
    <source>
        <dbReference type="EMBL" id="CAD7013229.1"/>
    </source>
</evidence>
<reference evidence="1" key="1">
    <citation type="submission" date="2020-11" db="EMBL/GenBank/DDBJ databases">
        <authorList>
            <person name="Whitehead M."/>
        </authorList>
    </citation>
    <scope>NUCLEOTIDE SEQUENCE</scope>
    <source>
        <strain evidence="1">EGII</strain>
    </source>
</reference>
<name>A0A811VG51_CERCA</name>
<dbReference type="OrthoDB" id="7867543at2759"/>
<organism evidence="1 2">
    <name type="scientific">Ceratitis capitata</name>
    <name type="common">Mediterranean fruit fly</name>
    <name type="synonym">Tephritis capitata</name>
    <dbReference type="NCBI Taxonomy" id="7213"/>
    <lineage>
        <taxon>Eukaryota</taxon>
        <taxon>Metazoa</taxon>
        <taxon>Ecdysozoa</taxon>
        <taxon>Arthropoda</taxon>
        <taxon>Hexapoda</taxon>
        <taxon>Insecta</taxon>
        <taxon>Pterygota</taxon>
        <taxon>Neoptera</taxon>
        <taxon>Endopterygota</taxon>
        <taxon>Diptera</taxon>
        <taxon>Brachycera</taxon>
        <taxon>Muscomorpha</taxon>
        <taxon>Tephritoidea</taxon>
        <taxon>Tephritidae</taxon>
        <taxon>Ceratitis</taxon>
        <taxon>Ceratitis</taxon>
    </lineage>
</organism>
<keyword evidence="2" id="KW-1185">Reference proteome</keyword>
<gene>
    <name evidence="1" type="ORF">CCAP1982_LOCUS21300</name>
</gene>
<dbReference type="Proteomes" id="UP000606786">
    <property type="component" value="Unassembled WGS sequence"/>
</dbReference>